<feature type="domain" description="Pru" evidence="7">
    <location>
        <begin position="1"/>
        <end position="132"/>
    </location>
</feature>
<feature type="compositionally biased region" description="Basic and acidic residues" evidence="6">
    <location>
        <begin position="186"/>
        <end position="198"/>
    </location>
</feature>
<name>A0AAJ0GEZ4_9PEZI</name>
<comment type="caution">
    <text evidence="8">The sequence shown here is derived from an EMBL/GenBank/DDBJ whole genome shotgun (WGS) entry which is preliminary data.</text>
</comment>
<dbReference type="InterPro" id="IPR038108">
    <property type="entry name" value="RPN13_DEUBAD_sf"/>
</dbReference>
<dbReference type="Pfam" id="PF04683">
    <property type="entry name" value="Rpn13_ADRM1_Pru"/>
    <property type="match status" value="1"/>
</dbReference>
<evidence type="ECO:0000256" key="4">
    <source>
        <dbReference type="ARBA" id="ARBA00022942"/>
    </source>
</evidence>
<evidence type="ECO:0000259" key="7">
    <source>
        <dbReference type="PROSITE" id="PS51917"/>
    </source>
</evidence>
<keyword evidence="5" id="KW-0539">Nucleus</keyword>
<dbReference type="InterPro" id="IPR044868">
    <property type="entry name" value="Rpn13/ADRM1_Pru"/>
</dbReference>
<proteinExistence type="predicted"/>
<evidence type="ECO:0000313" key="8">
    <source>
        <dbReference type="EMBL" id="KAK3056246.1"/>
    </source>
</evidence>
<dbReference type="EMBL" id="JAWDJX010000006">
    <property type="protein sequence ID" value="KAK3056246.1"/>
    <property type="molecule type" value="Genomic_DNA"/>
</dbReference>
<organism evidence="8 9">
    <name type="scientific">Extremus antarcticus</name>
    <dbReference type="NCBI Taxonomy" id="702011"/>
    <lineage>
        <taxon>Eukaryota</taxon>
        <taxon>Fungi</taxon>
        <taxon>Dikarya</taxon>
        <taxon>Ascomycota</taxon>
        <taxon>Pezizomycotina</taxon>
        <taxon>Dothideomycetes</taxon>
        <taxon>Dothideomycetidae</taxon>
        <taxon>Mycosphaerellales</taxon>
        <taxon>Extremaceae</taxon>
        <taxon>Extremus</taxon>
    </lineage>
</organism>
<dbReference type="PROSITE" id="PS51917">
    <property type="entry name" value="PRU"/>
    <property type="match status" value="1"/>
</dbReference>
<evidence type="ECO:0000256" key="5">
    <source>
        <dbReference type="ARBA" id="ARBA00023242"/>
    </source>
</evidence>
<feature type="compositionally biased region" description="Polar residues" evidence="6">
    <location>
        <begin position="206"/>
        <end position="221"/>
    </location>
</feature>
<reference evidence="8" key="1">
    <citation type="submission" date="2023-04" db="EMBL/GenBank/DDBJ databases">
        <title>Black Yeasts Isolated from many extreme environments.</title>
        <authorList>
            <person name="Coleine C."/>
            <person name="Stajich J.E."/>
            <person name="Selbmann L."/>
        </authorList>
    </citation>
    <scope>NUCLEOTIDE SEQUENCE</scope>
    <source>
        <strain evidence="8">CCFEE 5312</strain>
    </source>
</reference>
<comment type="subcellular location">
    <subcellularLocation>
        <location evidence="2">Cytoplasm</location>
    </subcellularLocation>
    <subcellularLocation>
        <location evidence="1">Nucleus</location>
    </subcellularLocation>
</comment>
<accession>A0AAJ0GEZ4</accession>
<evidence type="ECO:0000256" key="2">
    <source>
        <dbReference type="ARBA" id="ARBA00004496"/>
    </source>
</evidence>
<dbReference type="AlphaFoldDB" id="A0AAJ0GEZ4"/>
<evidence type="ECO:0000256" key="3">
    <source>
        <dbReference type="ARBA" id="ARBA00022490"/>
    </source>
</evidence>
<dbReference type="GO" id="GO:0061133">
    <property type="term" value="F:endopeptidase activator activity"/>
    <property type="evidence" value="ECO:0007669"/>
    <property type="project" value="TreeGrafter"/>
</dbReference>
<keyword evidence="4" id="KW-0647">Proteasome</keyword>
<evidence type="ECO:0000313" key="9">
    <source>
        <dbReference type="Proteomes" id="UP001271007"/>
    </source>
</evidence>
<sequence>MASTPLITFKAGRCSAPTPRRITPEPTPGYLYLFSEDDLIHLCWRPRSVPADRPELDLITIPGDASFTPLVKESGAEDVRSPTNGRVFVLKFSSSGEKQYFWMQSKSQGGVNWFSQRDQRVGQIVDALLSGEDVDVEGEVREMRENGGGSGGGDDGGEEEDLMDLDREGSRGQGTGGAGTDATGGDPREEGEASREGGADGGRASQPQDASALVQNFLNSLGGSSSGTNQPQPRAEKPFTTLPDLLTSATTIPFINSCSPAQLDTLCTRLPPDLLLLNQESSDSLSTTEPSPAAAQAALEALSTDQKREIVAKVLRSPQLTQSLGSLTVALRDGGLPMIGEALGLRVRDGGMVRGGSMPLGGGEAVEAFVEGVRRTVEEEGKKKDGEGEKK</sequence>
<feature type="region of interest" description="Disordered" evidence="6">
    <location>
        <begin position="133"/>
        <end position="239"/>
    </location>
</feature>
<dbReference type="Gene3D" id="1.10.2020.20">
    <property type="match status" value="1"/>
</dbReference>
<protein>
    <recommendedName>
        <fullName evidence="7">Pru domain-containing protein</fullName>
    </recommendedName>
</protein>
<keyword evidence="9" id="KW-1185">Reference proteome</keyword>
<dbReference type="GO" id="GO:0008541">
    <property type="term" value="C:proteasome regulatory particle, lid subcomplex"/>
    <property type="evidence" value="ECO:0007669"/>
    <property type="project" value="TreeGrafter"/>
</dbReference>
<evidence type="ECO:0000256" key="6">
    <source>
        <dbReference type="SAM" id="MobiDB-lite"/>
    </source>
</evidence>
<dbReference type="PANTHER" id="PTHR12225">
    <property type="entry name" value="ADHESION REGULATING MOLECULE 1 110 KDA CELL MEMBRANE GLYCOPROTEIN"/>
    <property type="match status" value="1"/>
</dbReference>
<dbReference type="Gene3D" id="2.30.29.70">
    <property type="entry name" value="Proteasomal ubiquitin receptor Rpn13/ADRM1"/>
    <property type="match status" value="1"/>
</dbReference>
<dbReference type="GO" id="GO:0005634">
    <property type="term" value="C:nucleus"/>
    <property type="evidence" value="ECO:0007669"/>
    <property type="project" value="UniProtKB-SubCell"/>
</dbReference>
<evidence type="ECO:0000256" key="1">
    <source>
        <dbReference type="ARBA" id="ARBA00004123"/>
    </source>
</evidence>
<dbReference type="InterPro" id="IPR038633">
    <property type="entry name" value="Rpn13/ADRM1_Pru_sf"/>
</dbReference>
<gene>
    <name evidence="8" type="ORF">LTR09_002753</name>
</gene>
<dbReference type="Proteomes" id="UP001271007">
    <property type="component" value="Unassembled WGS sequence"/>
</dbReference>
<dbReference type="InterPro" id="IPR006773">
    <property type="entry name" value="Rpn13/ADRM1"/>
</dbReference>
<keyword evidence="3" id="KW-0963">Cytoplasm</keyword>
<dbReference type="GO" id="GO:0070628">
    <property type="term" value="F:proteasome binding"/>
    <property type="evidence" value="ECO:0007669"/>
    <property type="project" value="TreeGrafter"/>
</dbReference>
<dbReference type="PANTHER" id="PTHR12225:SF0">
    <property type="entry name" value="PROTEASOMAL UBIQUITIN RECEPTOR ADRM1"/>
    <property type="match status" value="1"/>
</dbReference>
<dbReference type="GO" id="GO:0005737">
    <property type="term" value="C:cytoplasm"/>
    <property type="evidence" value="ECO:0007669"/>
    <property type="project" value="UniProtKB-SubCell"/>
</dbReference>